<dbReference type="CDD" id="cd05325">
    <property type="entry name" value="carb_red_sniffer_like_SDR_c"/>
    <property type="match status" value="1"/>
</dbReference>
<accession>K0KTZ7</accession>
<dbReference type="GO" id="GO:0004316">
    <property type="term" value="F:3-oxoacyl-[acyl-carrier-protein] reductase (NADPH) activity"/>
    <property type="evidence" value="ECO:0007669"/>
    <property type="project" value="UniProtKB-EC"/>
</dbReference>
<dbReference type="EC" id="1.1.1.100" evidence="1"/>
<protein>
    <submittedName>
        <fullName evidence="1">3-oxoacyl-[acyl-carrier-protein] reductase</fullName>
        <ecNumber evidence="1">1.1.1.100</ecNumber>
    </submittedName>
</protein>
<proteinExistence type="predicted"/>
<dbReference type="Gene3D" id="3.40.50.720">
    <property type="entry name" value="NAD(P)-binding Rossmann-like Domain"/>
    <property type="match status" value="1"/>
</dbReference>
<dbReference type="EMBL" id="CAIF01000198">
    <property type="protein sequence ID" value="CCH45497.1"/>
    <property type="molecule type" value="Genomic_DNA"/>
</dbReference>
<dbReference type="AlphaFoldDB" id="K0KTZ7"/>
<evidence type="ECO:0000313" key="1">
    <source>
        <dbReference type="EMBL" id="CCH45497.1"/>
    </source>
</evidence>
<keyword evidence="2" id="KW-1185">Reference proteome</keyword>
<keyword evidence="1" id="KW-0560">Oxidoreductase</keyword>
<dbReference type="Pfam" id="PF00106">
    <property type="entry name" value="adh_short"/>
    <property type="match status" value="1"/>
</dbReference>
<dbReference type="SUPFAM" id="SSF51735">
    <property type="entry name" value="NAD(P)-binding Rossmann-fold domains"/>
    <property type="match status" value="1"/>
</dbReference>
<dbReference type="InParanoid" id="K0KTZ7"/>
<dbReference type="InterPro" id="IPR052184">
    <property type="entry name" value="SDR_enzymes"/>
</dbReference>
<dbReference type="InterPro" id="IPR002347">
    <property type="entry name" value="SDR_fam"/>
</dbReference>
<dbReference type="eggNOG" id="KOG1611">
    <property type="taxonomic scope" value="Eukaryota"/>
</dbReference>
<dbReference type="PRINTS" id="PR00081">
    <property type="entry name" value="GDHRDH"/>
</dbReference>
<sequence>MGLVYFITGANRGIGLEFVRQLASADSSNKVIATVREPSKAKDLEELKHKNPNIHIIKLDVSTQESIDSIEDQIKDIAQEGIDIFISNAGYANVTTTLLDTDRESWFDHFNINTVAPIQITKVLYKYLRKRSTKKIVFLSSIAASLTDPPIIPTGAYGLSKAGLNHYNRSLSVELKDEGFIIVSIHPGSVNTDMSNGRLDTIQGIPKERIEQIRSGLISTEECVSGILGKVVDKITIEDTGKFYNHDGSQRNF</sequence>
<organism evidence="1 2">
    <name type="scientific">Wickerhamomyces ciferrii (strain ATCC 14091 / BCRC 22168 / CBS 111 / JCM 3599 / NBRC 0793 / NRRL Y-1031 F-60-10)</name>
    <name type="common">Yeast</name>
    <name type="synonym">Pichia ciferrii</name>
    <dbReference type="NCBI Taxonomy" id="1206466"/>
    <lineage>
        <taxon>Eukaryota</taxon>
        <taxon>Fungi</taxon>
        <taxon>Dikarya</taxon>
        <taxon>Ascomycota</taxon>
        <taxon>Saccharomycotina</taxon>
        <taxon>Saccharomycetes</taxon>
        <taxon>Phaffomycetales</taxon>
        <taxon>Wickerhamomycetaceae</taxon>
        <taxon>Wickerhamomyces</taxon>
    </lineage>
</organism>
<gene>
    <name evidence="1" type="ORF">BN7_5079</name>
</gene>
<evidence type="ECO:0000313" key="2">
    <source>
        <dbReference type="Proteomes" id="UP000009328"/>
    </source>
</evidence>
<reference evidence="1 2" key="1">
    <citation type="journal article" date="2012" name="Eukaryot. Cell">
        <title>Draft genome sequence of Wickerhamomyces ciferrii NRRL Y-1031 F-60-10.</title>
        <authorList>
            <person name="Schneider J."/>
            <person name="Andrea H."/>
            <person name="Blom J."/>
            <person name="Jaenicke S."/>
            <person name="Ruckert C."/>
            <person name="Schorsch C."/>
            <person name="Szczepanowski R."/>
            <person name="Farwick M."/>
            <person name="Goesmann A."/>
            <person name="Puhler A."/>
            <person name="Schaffer S."/>
            <person name="Tauch A."/>
            <person name="Kohler T."/>
            <person name="Brinkrolf K."/>
        </authorList>
    </citation>
    <scope>NUCLEOTIDE SEQUENCE [LARGE SCALE GENOMIC DNA]</scope>
    <source>
        <strain evidence="2">ATCC 14091 / BCRC 22168 / CBS 111 / JCM 3599 / NBRC 0793 / NRRL Y-1031 F-60-10</strain>
    </source>
</reference>
<dbReference type="Proteomes" id="UP000009328">
    <property type="component" value="Unassembled WGS sequence"/>
</dbReference>
<dbReference type="PANTHER" id="PTHR45458:SF1">
    <property type="entry name" value="SHORT CHAIN DEHYDROGENASE"/>
    <property type="match status" value="1"/>
</dbReference>
<dbReference type="PANTHER" id="PTHR45458">
    <property type="entry name" value="SHORT-CHAIN DEHYDROGENASE/REDUCTASE SDR"/>
    <property type="match status" value="1"/>
</dbReference>
<comment type="caution">
    <text evidence="1">The sequence shown here is derived from an EMBL/GenBank/DDBJ whole genome shotgun (WGS) entry which is preliminary data.</text>
</comment>
<dbReference type="HOGENOM" id="CLU_010194_9_1_1"/>
<dbReference type="InterPro" id="IPR036291">
    <property type="entry name" value="NAD(P)-bd_dom_sf"/>
</dbReference>
<name>K0KTZ7_WICCF</name>